<dbReference type="EC" id="3.5.4.4" evidence="3"/>
<evidence type="ECO:0000256" key="5">
    <source>
        <dbReference type="ARBA" id="ARBA00022801"/>
    </source>
</evidence>
<sequence length="885" mass="103148">MCIRNDQGKNGSNYSLKINVINATILLKSLTRFKEIKMDLLQSAIRTLFYDVNIERIFQDIKNDCCTFLKCDFASLSAWTTQTFTRSELALLQSYVVQNTIGVMPKWHHSMQLLDPFINICLDKNNVNLPIVKFDKLQYWRSLSLLLGEDLLTTFFLASKTSKNNPITSYDWPNIIGHNEEKINNVLTESLCDVHAHLKASADIFELTWLDFMNFVINRDESYRSVQNLADVNLQSKRDEKTCSFRKMIQIAAILRMHIYEILYKKKLAKNNNFIKNIIYDDKLRTSYLTELQSKISLYRNSNYQKYDYASTKSLSSNIYSIHQGERKLLYECFLNYLQDIPKIVKIADWMFLYISLKIRIRKEFVQTNPLYGFENFKIYESRKSRYCGRYEELYPLYAVQSSIREKTRDYFEARVTPGGIPNIRLECSLDHKSKRSDINTNSLTFIVHFIKQNEKKIHKKNFGMRFDFKQDYVTQLFKVLDDAEKRRTARSPFNYVEKRRIGHSLFVPPYKIVGIDAAGEEIECPPAVFGHIYRYARAAGLKNLTYHVGEDFYDIADGLKNIDDSIRFLGLNNGSRLGHAIAIGAKPSSYYENRGYQIIMSKQRMLDVLVWILATCRIAQIRMSSDFEKQLTDKSKELYKEIGYSIPYDEKKYYQSMLLRSDDIIPKVEKSLWDKTSLCLDDQCVEARKEQDVEKLCTIYLSNKDIWNEGNVVDMFIYHKDISSIVEQIQNYMMAIIVKKKIAIESNPSSNVKIGPIDGYNSHPYFCFLSNGINVSVNTDDKGIFATSLPNEYSLIANAYCQNGHTVTEAALLIGRLKTNAHKQRFKVENIHIGLKNDKLMNTKPRQKFICSQILLLIFNKLCLCFRSLKWGFRSLIRTINLKF</sequence>
<organism evidence="8 9">
    <name type="scientific">Prevotella intermedia</name>
    <dbReference type="NCBI Taxonomy" id="28131"/>
    <lineage>
        <taxon>Bacteria</taxon>
        <taxon>Pseudomonadati</taxon>
        <taxon>Bacteroidota</taxon>
        <taxon>Bacteroidia</taxon>
        <taxon>Bacteroidales</taxon>
        <taxon>Prevotellaceae</taxon>
        <taxon>Prevotella</taxon>
    </lineage>
</organism>
<evidence type="ECO:0000256" key="2">
    <source>
        <dbReference type="ARBA" id="ARBA00006676"/>
    </source>
</evidence>
<dbReference type="InterPro" id="IPR001365">
    <property type="entry name" value="A_deaminase_dom"/>
</dbReference>
<dbReference type="PANTHER" id="PTHR11409">
    <property type="entry name" value="ADENOSINE DEAMINASE"/>
    <property type="match status" value="1"/>
</dbReference>
<dbReference type="InterPro" id="IPR006330">
    <property type="entry name" value="Ado/ade_deaminase"/>
</dbReference>
<evidence type="ECO:0000256" key="4">
    <source>
        <dbReference type="ARBA" id="ARBA00022723"/>
    </source>
</evidence>
<proteinExistence type="inferred from homology"/>
<dbReference type="GO" id="GO:0043103">
    <property type="term" value="P:hypoxanthine salvage"/>
    <property type="evidence" value="ECO:0007669"/>
    <property type="project" value="TreeGrafter"/>
</dbReference>
<dbReference type="GO" id="GO:0004000">
    <property type="term" value="F:adenosine deaminase activity"/>
    <property type="evidence" value="ECO:0007669"/>
    <property type="project" value="TreeGrafter"/>
</dbReference>
<dbReference type="GO" id="GO:0005829">
    <property type="term" value="C:cytosol"/>
    <property type="evidence" value="ECO:0007669"/>
    <property type="project" value="TreeGrafter"/>
</dbReference>
<evidence type="ECO:0000313" key="8">
    <source>
        <dbReference type="EMBL" id="PJI23902.1"/>
    </source>
</evidence>
<dbReference type="GO" id="GO:0006154">
    <property type="term" value="P:adenosine catabolic process"/>
    <property type="evidence" value="ECO:0007669"/>
    <property type="project" value="TreeGrafter"/>
</dbReference>
<comment type="similarity">
    <text evidence="2">Belongs to the metallo-dependent hydrolases superfamily. Adenosine and AMP deaminases family.</text>
</comment>
<dbReference type="Pfam" id="PF00962">
    <property type="entry name" value="A_deaminase"/>
    <property type="match status" value="1"/>
</dbReference>
<dbReference type="PANTHER" id="PTHR11409:SF43">
    <property type="entry name" value="ADENOSINE DEAMINASE"/>
    <property type="match status" value="1"/>
</dbReference>
<name>A0A2M8TJ06_PREIN</name>
<evidence type="ECO:0000313" key="9">
    <source>
        <dbReference type="Proteomes" id="UP000231201"/>
    </source>
</evidence>
<evidence type="ECO:0000256" key="3">
    <source>
        <dbReference type="ARBA" id="ARBA00012784"/>
    </source>
</evidence>
<dbReference type="Gene3D" id="3.20.20.140">
    <property type="entry name" value="Metal-dependent hydrolases"/>
    <property type="match status" value="2"/>
</dbReference>
<feature type="domain" description="Adenosine deaminase" evidence="7">
    <location>
        <begin position="733"/>
        <end position="801"/>
    </location>
</feature>
<keyword evidence="4" id="KW-0479">Metal-binding</keyword>
<dbReference type="GO" id="GO:0046103">
    <property type="term" value="P:inosine biosynthetic process"/>
    <property type="evidence" value="ECO:0007669"/>
    <property type="project" value="TreeGrafter"/>
</dbReference>
<gene>
    <name evidence="8" type="ORF">CTM59_11890</name>
</gene>
<dbReference type="AlphaFoldDB" id="A0A2M8TJ06"/>
<dbReference type="SUPFAM" id="SSF51556">
    <property type="entry name" value="Metallo-dependent hydrolases"/>
    <property type="match status" value="1"/>
</dbReference>
<reference evidence="8 9" key="1">
    <citation type="submission" date="2017-11" db="EMBL/GenBank/DDBJ databases">
        <title>Genome sequencing of Prevotella intermedia KCOM 2833.</title>
        <authorList>
            <person name="Kook J.-K."/>
            <person name="Park S.-N."/>
            <person name="Lim Y.K."/>
        </authorList>
    </citation>
    <scope>NUCLEOTIDE SEQUENCE [LARGE SCALE GENOMIC DNA]</scope>
    <source>
        <strain evidence="8 9">KCOM 2833</strain>
    </source>
</reference>
<dbReference type="EMBL" id="PENH01000003">
    <property type="protein sequence ID" value="PJI23902.1"/>
    <property type="molecule type" value="Genomic_DNA"/>
</dbReference>
<keyword evidence="5" id="KW-0378">Hydrolase</keyword>
<accession>A0A2M8TJ06</accession>
<evidence type="ECO:0000256" key="1">
    <source>
        <dbReference type="ARBA" id="ARBA00001947"/>
    </source>
</evidence>
<dbReference type="InterPro" id="IPR032466">
    <property type="entry name" value="Metal_Hydrolase"/>
</dbReference>
<comment type="caution">
    <text evidence="8">The sequence shown here is derived from an EMBL/GenBank/DDBJ whole genome shotgun (WGS) entry which is preliminary data.</text>
</comment>
<keyword evidence="6" id="KW-0862">Zinc</keyword>
<evidence type="ECO:0000256" key="6">
    <source>
        <dbReference type="ARBA" id="ARBA00022833"/>
    </source>
</evidence>
<comment type="cofactor">
    <cofactor evidence="1">
        <name>Zn(2+)</name>
        <dbReference type="ChEBI" id="CHEBI:29105"/>
    </cofactor>
</comment>
<protein>
    <recommendedName>
        <fullName evidence="3">adenosine deaminase</fullName>
        <ecNumber evidence="3">3.5.4.4</ecNumber>
    </recommendedName>
</protein>
<dbReference type="Proteomes" id="UP000231201">
    <property type="component" value="Unassembled WGS sequence"/>
</dbReference>
<dbReference type="GO" id="GO:0046872">
    <property type="term" value="F:metal ion binding"/>
    <property type="evidence" value="ECO:0007669"/>
    <property type="project" value="UniProtKB-KW"/>
</dbReference>
<evidence type="ECO:0000259" key="7">
    <source>
        <dbReference type="Pfam" id="PF00962"/>
    </source>
</evidence>